<dbReference type="EMBL" id="LJBJ02000008">
    <property type="protein sequence ID" value="OAX52072.1"/>
    <property type="molecule type" value="Genomic_DNA"/>
</dbReference>
<name>A0A147DZ67_9MICC</name>
<dbReference type="EMBL" id="CP065738">
    <property type="protein sequence ID" value="QPT54161.1"/>
    <property type="molecule type" value="Genomic_DNA"/>
</dbReference>
<reference evidence="6 8" key="3">
    <citation type="submission" date="2016-06" db="EMBL/GenBank/DDBJ databases">
        <title>Identification of putative biosynthetic pathways for the production of bioactive secondary metabolites by the marine actinomycete Kocuria kristinae RUTW2-3.</title>
        <authorList>
            <person name="Waterworth S.C."/>
            <person name="Walmsley T.A."/>
            <person name="Matongo T."/>
            <person name="Davies-Coleman M.T."/>
            <person name="Dorrington R.A."/>
        </authorList>
    </citation>
    <scope>NUCLEOTIDE SEQUENCE [LARGE SCALE GENOMIC DNA]</scope>
    <source>
        <strain evidence="8">RuSp02-3</strain>
        <strain evidence="6">RUTW2-3</strain>
    </source>
</reference>
<dbReference type="GO" id="GO:0003700">
    <property type="term" value="F:DNA-binding transcription factor activity"/>
    <property type="evidence" value="ECO:0007669"/>
    <property type="project" value="TreeGrafter"/>
</dbReference>
<evidence type="ECO:0000256" key="3">
    <source>
        <dbReference type="ARBA" id="ARBA00023163"/>
    </source>
</evidence>
<evidence type="ECO:0000313" key="8">
    <source>
        <dbReference type="Proteomes" id="UP000053171"/>
    </source>
</evidence>
<accession>A0A147DZ67</accession>
<proteinExistence type="predicted"/>
<evidence type="ECO:0000313" key="9">
    <source>
        <dbReference type="Proteomes" id="UP000594975"/>
    </source>
</evidence>
<dbReference type="InterPro" id="IPR001647">
    <property type="entry name" value="HTH_TetR"/>
</dbReference>
<evidence type="ECO:0000259" key="5">
    <source>
        <dbReference type="PROSITE" id="PS50977"/>
    </source>
</evidence>
<keyword evidence="8" id="KW-1185">Reference proteome</keyword>
<dbReference type="GeneID" id="61262314"/>
<reference evidence="8" key="2">
    <citation type="submission" date="2016-04" db="EMBL/GenBank/DDBJ databases">
        <authorList>
            <person name="Waterworth S."/>
            <person name="Matcher G."/>
        </authorList>
    </citation>
    <scope>NUCLEOTIDE SEQUENCE [LARGE SCALE GENOMIC DNA]</scope>
    <source>
        <strain evidence="8">RuSp02-3</strain>
    </source>
</reference>
<dbReference type="PROSITE" id="PS01081">
    <property type="entry name" value="HTH_TETR_1"/>
    <property type="match status" value="1"/>
</dbReference>
<dbReference type="Proteomes" id="UP000594975">
    <property type="component" value="Chromosome"/>
</dbReference>
<dbReference type="Pfam" id="PF00440">
    <property type="entry name" value="TetR_N"/>
    <property type="match status" value="1"/>
</dbReference>
<feature type="domain" description="HTH tetR-type" evidence="5">
    <location>
        <begin position="15"/>
        <end position="75"/>
    </location>
</feature>
<evidence type="ECO:0000313" key="7">
    <source>
        <dbReference type="EMBL" id="QPT54161.1"/>
    </source>
</evidence>
<dbReference type="KEGG" id="rkr:I6G21_02930"/>
<feature type="DNA-binding region" description="H-T-H motif" evidence="4">
    <location>
        <begin position="38"/>
        <end position="57"/>
    </location>
</feature>
<dbReference type="Gene3D" id="1.10.357.10">
    <property type="entry name" value="Tetracycline Repressor, domain 2"/>
    <property type="match status" value="1"/>
</dbReference>
<dbReference type="InterPro" id="IPR023772">
    <property type="entry name" value="DNA-bd_HTH_TetR-type_CS"/>
</dbReference>
<dbReference type="GO" id="GO:0000976">
    <property type="term" value="F:transcription cis-regulatory region binding"/>
    <property type="evidence" value="ECO:0007669"/>
    <property type="project" value="TreeGrafter"/>
</dbReference>
<dbReference type="STRING" id="37923.BK826_02470"/>
<dbReference type="AlphaFoldDB" id="A0A147DZ67"/>
<dbReference type="InterPro" id="IPR050109">
    <property type="entry name" value="HTH-type_TetR-like_transc_reg"/>
</dbReference>
<evidence type="ECO:0000256" key="4">
    <source>
        <dbReference type="PROSITE-ProRule" id="PRU00335"/>
    </source>
</evidence>
<organism evidence="6 8">
    <name type="scientific">Rothia kristinae</name>
    <dbReference type="NCBI Taxonomy" id="37923"/>
    <lineage>
        <taxon>Bacteria</taxon>
        <taxon>Bacillati</taxon>
        <taxon>Actinomycetota</taxon>
        <taxon>Actinomycetes</taxon>
        <taxon>Micrococcales</taxon>
        <taxon>Micrococcaceae</taxon>
        <taxon>Rothia</taxon>
    </lineage>
</organism>
<reference evidence="6" key="1">
    <citation type="submission" date="2016-04" db="EMBL/GenBank/DDBJ databases">
        <authorList>
            <person name="Evans L.H."/>
            <person name="Alamgir A."/>
            <person name="Owens N."/>
            <person name="Weber N.D."/>
            <person name="Virtaneva K."/>
            <person name="Barbian K."/>
            <person name="Babar A."/>
            <person name="Rosenke K."/>
        </authorList>
    </citation>
    <scope>NUCLEOTIDE SEQUENCE [LARGE SCALE GENOMIC DNA]</scope>
    <source>
        <strain evidence="6">RUTW2-3</strain>
    </source>
</reference>
<evidence type="ECO:0000256" key="1">
    <source>
        <dbReference type="ARBA" id="ARBA00023015"/>
    </source>
</evidence>
<protein>
    <submittedName>
        <fullName evidence="7">TetR family transcriptional regulator</fullName>
    </submittedName>
</protein>
<keyword evidence="2 4" id="KW-0238">DNA-binding</keyword>
<dbReference type="PROSITE" id="PS50977">
    <property type="entry name" value="HTH_TETR_2"/>
    <property type="match status" value="1"/>
</dbReference>
<reference evidence="7 9" key="4">
    <citation type="submission" date="2020-12" db="EMBL/GenBank/DDBJ databases">
        <title>FDA dAtabase for Regulatory Grade micrObial Sequences (FDA-ARGOS): Supporting development and validation of Infectious Disease Dx tests.</title>
        <authorList>
            <person name="Sproer C."/>
            <person name="Gronow S."/>
            <person name="Severitt S."/>
            <person name="Schroder I."/>
            <person name="Tallon L."/>
            <person name="Sadzewicz L."/>
            <person name="Zhao X."/>
            <person name="Boylan J."/>
            <person name="Ott S."/>
            <person name="Bowen H."/>
            <person name="Vavikolanu K."/>
            <person name="Mehta A."/>
            <person name="Aluvathingal J."/>
            <person name="Nadendla S."/>
            <person name="Lowell S."/>
            <person name="Myers T."/>
            <person name="Yan Y."/>
            <person name="Sichtig H."/>
        </authorList>
    </citation>
    <scope>NUCLEOTIDE SEQUENCE [LARGE SCALE GENOMIC DNA]</scope>
    <source>
        <strain evidence="7 9">FDAARGOS_864</strain>
    </source>
</reference>
<sequence length="217" mass="24371">MQENESPSLRERRRTRTWEAIHAAAAEQARAKGLKGTTAESIAEQAGVSTRTFFNYFPSKEDAVLGLREPQMSEQLLRTVPHPAKSALPAYAAQIFLRVLRGSMSPEAAAASREVIRELPELRQRMKIHMLRCEQALQQFLLGMDWAAYAERGELVPRTEPDAEPDPEQVRRVRALVLLSAAILRHIDFGAGREIDEADAQIARSAALFSQILQEER</sequence>
<gene>
    <name evidence="6" type="ORF">AN277_0205330</name>
    <name evidence="7" type="ORF">I6G21_02930</name>
</gene>
<dbReference type="Proteomes" id="UP000053171">
    <property type="component" value="Unassembled WGS sequence"/>
</dbReference>
<dbReference type="PANTHER" id="PTHR30055:SF238">
    <property type="entry name" value="MYCOFACTOCIN BIOSYNTHESIS TRANSCRIPTIONAL REGULATOR MFTR-RELATED"/>
    <property type="match status" value="1"/>
</dbReference>
<dbReference type="PANTHER" id="PTHR30055">
    <property type="entry name" value="HTH-TYPE TRANSCRIPTIONAL REGULATOR RUTR"/>
    <property type="match status" value="1"/>
</dbReference>
<keyword evidence="1" id="KW-0805">Transcription regulation</keyword>
<keyword evidence="3" id="KW-0804">Transcription</keyword>
<evidence type="ECO:0000256" key="2">
    <source>
        <dbReference type="ARBA" id="ARBA00023125"/>
    </source>
</evidence>
<dbReference type="RefSeq" id="WP_058731801.1">
    <property type="nucleotide sequence ID" value="NZ_CP065738.1"/>
</dbReference>
<dbReference type="SUPFAM" id="SSF46689">
    <property type="entry name" value="Homeodomain-like"/>
    <property type="match status" value="1"/>
</dbReference>
<dbReference type="InterPro" id="IPR009057">
    <property type="entry name" value="Homeodomain-like_sf"/>
</dbReference>
<dbReference type="PATRIC" id="fig|37923.10.peg.1497"/>
<evidence type="ECO:0000313" key="6">
    <source>
        <dbReference type="EMBL" id="OAX52072.1"/>
    </source>
</evidence>